<organism evidence="1 2">
    <name type="scientific">Habropoda laboriosa</name>
    <dbReference type="NCBI Taxonomy" id="597456"/>
    <lineage>
        <taxon>Eukaryota</taxon>
        <taxon>Metazoa</taxon>
        <taxon>Ecdysozoa</taxon>
        <taxon>Arthropoda</taxon>
        <taxon>Hexapoda</taxon>
        <taxon>Insecta</taxon>
        <taxon>Pterygota</taxon>
        <taxon>Neoptera</taxon>
        <taxon>Endopterygota</taxon>
        <taxon>Hymenoptera</taxon>
        <taxon>Apocrita</taxon>
        <taxon>Aculeata</taxon>
        <taxon>Apoidea</taxon>
        <taxon>Anthophila</taxon>
        <taxon>Apidae</taxon>
        <taxon>Habropoda</taxon>
    </lineage>
</organism>
<evidence type="ECO:0000313" key="1">
    <source>
        <dbReference type="EMBL" id="KOC70757.1"/>
    </source>
</evidence>
<keyword evidence="2" id="KW-1185">Reference proteome</keyword>
<reference evidence="1 2" key="1">
    <citation type="submission" date="2015-07" db="EMBL/GenBank/DDBJ databases">
        <title>The genome of Habropoda laboriosa.</title>
        <authorList>
            <person name="Pan H."/>
            <person name="Kapheim K."/>
        </authorList>
    </citation>
    <scope>NUCLEOTIDE SEQUENCE [LARGE SCALE GENOMIC DNA]</scope>
    <source>
        <strain evidence="1">0110345459</strain>
    </source>
</reference>
<dbReference type="Proteomes" id="UP000053825">
    <property type="component" value="Unassembled WGS sequence"/>
</dbReference>
<sequence>ILFYFGTLTSSAVTTQSSIRLLAYLSKTGGVFLILRYIKGCVNIGSSISLWPFRLYDTISITTSLWKVALHSAATLQTCITATGSSELTWKIGAFTTLATSLNKNQSLF</sequence>
<dbReference type="AlphaFoldDB" id="A0A0L7RIG4"/>
<name>A0A0L7RIG4_9HYME</name>
<evidence type="ECO:0000313" key="2">
    <source>
        <dbReference type="Proteomes" id="UP000053825"/>
    </source>
</evidence>
<accession>A0A0L7RIG4</accession>
<protein>
    <submittedName>
        <fullName evidence="1">Uncharacterized protein</fullName>
    </submittedName>
</protein>
<proteinExistence type="predicted"/>
<dbReference type="EMBL" id="KQ414583">
    <property type="protein sequence ID" value="KOC70757.1"/>
    <property type="molecule type" value="Genomic_DNA"/>
</dbReference>
<feature type="non-terminal residue" evidence="1">
    <location>
        <position position="1"/>
    </location>
</feature>
<gene>
    <name evidence="1" type="ORF">WH47_06797</name>
</gene>